<dbReference type="OrthoDB" id="269518at2759"/>
<evidence type="ECO:0000313" key="7">
    <source>
        <dbReference type="EMBL" id="PFH37624.1"/>
    </source>
</evidence>
<feature type="compositionally biased region" description="Low complexity" evidence="5">
    <location>
        <begin position="194"/>
        <end position="214"/>
    </location>
</feature>
<dbReference type="CDD" id="cd23797">
    <property type="entry name" value="UBCc_UBE2H"/>
    <property type="match status" value="1"/>
</dbReference>
<dbReference type="VEuPathDB" id="ToxoDB:BESB_040820"/>
<dbReference type="Proteomes" id="UP000224006">
    <property type="component" value="Chromosome II"/>
</dbReference>
<keyword evidence="2 4" id="KW-0833">Ubl conjugation pathway</keyword>
<keyword evidence="4" id="KW-0067">ATP-binding</keyword>
<dbReference type="GO" id="GO:0016740">
    <property type="term" value="F:transferase activity"/>
    <property type="evidence" value="ECO:0007669"/>
    <property type="project" value="UniProtKB-KW"/>
</dbReference>
<dbReference type="InterPro" id="IPR016135">
    <property type="entry name" value="UBQ-conjugating_enzyme/RWD"/>
</dbReference>
<feature type="region of interest" description="Disordered" evidence="5">
    <location>
        <begin position="168"/>
        <end position="234"/>
    </location>
</feature>
<evidence type="ECO:0000259" key="6">
    <source>
        <dbReference type="PROSITE" id="PS50127"/>
    </source>
</evidence>
<dbReference type="PANTHER" id="PTHR24068">
    <property type="entry name" value="UBIQUITIN-CONJUGATING ENZYME E2"/>
    <property type="match status" value="1"/>
</dbReference>
<organism evidence="7 8">
    <name type="scientific">Besnoitia besnoiti</name>
    <name type="common">Apicomplexan protozoan</name>
    <dbReference type="NCBI Taxonomy" id="94643"/>
    <lineage>
        <taxon>Eukaryota</taxon>
        <taxon>Sar</taxon>
        <taxon>Alveolata</taxon>
        <taxon>Apicomplexa</taxon>
        <taxon>Conoidasida</taxon>
        <taxon>Coccidia</taxon>
        <taxon>Eucoccidiorida</taxon>
        <taxon>Eimeriorina</taxon>
        <taxon>Sarcocystidae</taxon>
        <taxon>Besnoitia</taxon>
    </lineage>
</organism>
<reference evidence="7 8" key="1">
    <citation type="submission" date="2017-09" db="EMBL/GenBank/DDBJ databases">
        <title>Genome sequencing of Besnoitia besnoiti strain Bb-Ger1.</title>
        <authorList>
            <person name="Schares G."/>
            <person name="Venepally P."/>
            <person name="Lorenzi H.A."/>
        </authorList>
    </citation>
    <scope>NUCLEOTIDE SEQUENCE [LARGE SCALE GENOMIC DNA]</scope>
    <source>
        <strain evidence="7 8">Bb-Ger1</strain>
    </source>
</reference>
<dbReference type="STRING" id="94643.A0A2A9MK92"/>
<dbReference type="FunFam" id="3.10.110.10:FF:000016">
    <property type="entry name" value="Ubiquitin-conjugating enzyme E2 H"/>
    <property type="match status" value="1"/>
</dbReference>
<dbReference type="Gene3D" id="3.10.110.10">
    <property type="entry name" value="Ubiquitin Conjugating Enzyme"/>
    <property type="match status" value="1"/>
</dbReference>
<dbReference type="GO" id="GO:0005524">
    <property type="term" value="F:ATP binding"/>
    <property type="evidence" value="ECO:0007669"/>
    <property type="project" value="UniProtKB-UniRule"/>
</dbReference>
<evidence type="ECO:0000256" key="1">
    <source>
        <dbReference type="ARBA" id="ARBA00022679"/>
    </source>
</evidence>
<evidence type="ECO:0000256" key="3">
    <source>
        <dbReference type="PROSITE-ProRule" id="PRU10133"/>
    </source>
</evidence>
<dbReference type="InterPro" id="IPR000608">
    <property type="entry name" value="UBC"/>
</dbReference>
<evidence type="ECO:0000313" key="8">
    <source>
        <dbReference type="Proteomes" id="UP000224006"/>
    </source>
</evidence>
<evidence type="ECO:0000256" key="2">
    <source>
        <dbReference type="ARBA" id="ARBA00022786"/>
    </source>
</evidence>
<keyword evidence="1" id="KW-0808">Transferase</keyword>
<protein>
    <submittedName>
        <fullName evidence="7">Ubiquitin-conjugating enzyme subfamily protein</fullName>
    </submittedName>
</protein>
<dbReference type="PROSITE" id="PS50127">
    <property type="entry name" value="UBC_2"/>
    <property type="match status" value="1"/>
</dbReference>
<accession>A0A2A9MK92</accession>
<dbReference type="KEGG" id="bbes:BESB_040820"/>
<evidence type="ECO:0000256" key="5">
    <source>
        <dbReference type="SAM" id="MobiDB-lite"/>
    </source>
</evidence>
<comment type="caution">
    <text evidence="7">The sequence shown here is derived from an EMBL/GenBank/DDBJ whole genome shotgun (WGS) entry which is preliminary data.</text>
</comment>
<feature type="compositionally biased region" description="Acidic residues" evidence="5">
    <location>
        <begin position="219"/>
        <end position="234"/>
    </location>
</feature>
<comment type="similarity">
    <text evidence="4">Belongs to the ubiquitin-conjugating enzyme family.</text>
</comment>
<dbReference type="SUPFAM" id="SSF54495">
    <property type="entry name" value="UBC-like"/>
    <property type="match status" value="1"/>
</dbReference>
<dbReference type="GeneID" id="40309063"/>
<feature type="domain" description="UBC core" evidence="6">
    <location>
        <begin position="11"/>
        <end position="156"/>
    </location>
</feature>
<feature type="active site" description="Glycyl thioester intermediate" evidence="3">
    <location>
        <position position="93"/>
    </location>
</feature>
<keyword evidence="8" id="KW-1185">Reference proteome</keyword>
<dbReference type="SMART" id="SM00212">
    <property type="entry name" value="UBCc"/>
    <property type="match status" value="1"/>
</dbReference>
<feature type="compositionally biased region" description="Polar residues" evidence="5">
    <location>
        <begin position="178"/>
        <end position="192"/>
    </location>
</feature>
<dbReference type="InterPro" id="IPR023313">
    <property type="entry name" value="UBQ-conjugating_AS"/>
</dbReference>
<evidence type="ECO:0000256" key="4">
    <source>
        <dbReference type="RuleBase" id="RU362109"/>
    </source>
</evidence>
<dbReference type="Pfam" id="PF00179">
    <property type="entry name" value="UQ_con"/>
    <property type="match status" value="1"/>
</dbReference>
<dbReference type="EMBL" id="NWUJ01000002">
    <property type="protein sequence ID" value="PFH37624.1"/>
    <property type="molecule type" value="Genomic_DNA"/>
</dbReference>
<dbReference type="PROSITE" id="PS00183">
    <property type="entry name" value="UBC_1"/>
    <property type="match status" value="1"/>
</dbReference>
<name>A0A2A9MK92_BESBE</name>
<dbReference type="AlphaFoldDB" id="A0A2A9MK92"/>
<keyword evidence="4" id="KW-0547">Nucleotide-binding</keyword>
<dbReference type="RefSeq" id="XP_029221633.1">
    <property type="nucleotide sequence ID" value="XM_029362668.1"/>
</dbReference>
<proteinExistence type="inferred from homology"/>
<sequence>MAGSTMPNHQISSNRKQCDFTKLLMAGFDLELNNDSTQDFHVVFHGPKGTVYEGGVWKVHVTLPDDYPFASPSIGFLNKMLHPNVDEASGSVCLDVINQTWTPLYSLVNVFEVFLPQLLTYPNPTDPLNSEAASLMSRDKRLYEEKVREYVRLYASREEWEKEQREKKEAQRRAAGSEASTGDASTTASGEVSTVGETVPTTATTAEATNADAVSELSELGDPEDIEDADISSL</sequence>
<gene>
    <name evidence="7" type="ORF">BESB_040820</name>
</gene>